<protein>
    <submittedName>
        <fullName evidence="5">LuxR family two component transcriptional regulator</fullName>
    </submittedName>
</protein>
<evidence type="ECO:0000313" key="6">
    <source>
        <dbReference type="Proteomes" id="UP000239209"/>
    </source>
</evidence>
<dbReference type="GO" id="GO:0003677">
    <property type="term" value="F:DNA binding"/>
    <property type="evidence" value="ECO:0007669"/>
    <property type="project" value="UniProtKB-KW"/>
</dbReference>
<dbReference type="InterPro" id="IPR000792">
    <property type="entry name" value="Tscrpt_reg_LuxR_C"/>
</dbReference>
<evidence type="ECO:0000259" key="4">
    <source>
        <dbReference type="PROSITE" id="PS50110"/>
    </source>
</evidence>
<name>A0A2T0RKR4_9ACTN</name>
<dbReference type="EMBL" id="PVZG01000019">
    <property type="protein sequence ID" value="PRY21703.1"/>
    <property type="molecule type" value="Genomic_DNA"/>
</dbReference>
<accession>A0A2T0RKR4</accession>
<dbReference type="GO" id="GO:0000160">
    <property type="term" value="P:phosphorelay signal transduction system"/>
    <property type="evidence" value="ECO:0007669"/>
    <property type="project" value="InterPro"/>
</dbReference>
<sequence length="203" mass="21577">MIRVLLADDQALVRGAMAALLDMEPDLRVVAEVGRGDEVVAAVREHGVQVALLDVEMPGLDGVAAARELRRAVPGCRVLMVTTFGRAGYLRQAMAAGASGFVVKDTPARQLADAVRRVHEGLRVVDPALAAQSLAYGDSPLTERETDVLRVAVDGGTVADIARELRLSEGTVRNHLSSAIGKTGARTRAEAVRLARDHGWLLT</sequence>
<dbReference type="PROSITE" id="PS00622">
    <property type="entry name" value="HTH_LUXR_1"/>
    <property type="match status" value="1"/>
</dbReference>
<dbReference type="RefSeq" id="WP_106130226.1">
    <property type="nucleotide sequence ID" value="NZ_PVZG01000019.1"/>
</dbReference>
<dbReference type="PROSITE" id="PS50043">
    <property type="entry name" value="HTH_LUXR_2"/>
    <property type="match status" value="1"/>
</dbReference>
<dbReference type="AlphaFoldDB" id="A0A2T0RKR4"/>
<dbReference type="SUPFAM" id="SSF46894">
    <property type="entry name" value="C-terminal effector domain of the bipartite response regulators"/>
    <property type="match status" value="1"/>
</dbReference>
<dbReference type="PANTHER" id="PTHR43214">
    <property type="entry name" value="TWO-COMPONENT RESPONSE REGULATOR"/>
    <property type="match status" value="1"/>
</dbReference>
<dbReference type="SMART" id="SM00448">
    <property type="entry name" value="REC"/>
    <property type="match status" value="1"/>
</dbReference>
<dbReference type="PRINTS" id="PR00038">
    <property type="entry name" value="HTHLUXR"/>
</dbReference>
<gene>
    <name evidence="5" type="ORF">CLV70_119125</name>
</gene>
<feature type="modified residue" description="4-aspartylphosphate" evidence="2">
    <location>
        <position position="54"/>
    </location>
</feature>
<dbReference type="Pfam" id="PF00072">
    <property type="entry name" value="Response_reg"/>
    <property type="match status" value="1"/>
</dbReference>
<keyword evidence="6" id="KW-1185">Reference proteome</keyword>
<dbReference type="InterPro" id="IPR011006">
    <property type="entry name" value="CheY-like_superfamily"/>
</dbReference>
<feature type="domain" description="Response regulatory" evidence="4">
    <location>
        <begin position="3"/>
        <end position="119"/>
    </location>
</feature>
<feature type="domain" description="HTH luxR-type" evidence="3">
    <location>
        <begin position="134"/>
        <end position="199"/>
    </location>
</feature>
<dbReference type="CDD" id="cd06170">
    <property type="entry name" value="LuxR_C_like"/>
    <property type="match status" value="1"/>
</dbReference>
<dbReference type="GO" id="GO:0006355">
    <property type="term" value="P:regulation of DNA-templated transcription"/>
    <property type="evidence" value="ECO:0007669"/>
    <property type="project" value="InterPro"/>
</dbReference>
<dbReference type="InterPro" id="IPR001789">
    <property type="entry name" value="Sig_transdc_resp-reg_receiver"/>
</dbReference>
<dbReference type="PROSITE" id="PS50110">
    <property type="entry name" value="RESPONSE_REGULATORY"/>
    <property type="match status" value="1"/>
</dbReference>
<dbReference type="Gene3D" id="3.40.50.2300">
    <property type="match status" value="1"/>
</dbReference>
<evidence type="ECO:0000256" key="2">
    <source>
        <dbReference type="PROSITE-ProRule" id="PRU00169"/>
    </source>
</evidence>
<dbReference type="SMART" id="SM00421">
    <property type="entry name" value="HTH_LUXR"/>
    <property type="match status" value="1"/>
</dbReference>
<dbReference type="PANTHER" id="PTHR43214:SF42">
    <property type="entry name" value="TRANSCRIPTIONAL REGULATORY PROTEIN DESR"/>
    <property type="match status" value="1"/>
</dbReference>
<dbReference type="CDD" id="cd19930">
    <property type="entry name" value="REC_DesR-like"/>
    <property type="match status" value="1"/>
</dbReference>
<dbReference type="InterPro" id="IPR039420">
    <property type="entry name" value="WalR-like"/>
</dbReference>
<dbReference type="InterPro" id="IPR016032">
    <property type="entry name" value="Sig_transdc_resp-reg_C-effctor"/>
</dbReference>
<evidence type="ECO:0000256" key="1">
    <source>
        <dbReference type="ARBA" id="ARBA00023125"/>
    </source>
</evidence>
<dbReference type="Proteomes" id="UP000239209">
    <property type="component" value="Unassembled WGS sequence"/>
</dbReference>
<proteinExistence type="predicted"/>
<evidence type="ECO:0000313" key="5">
    <source>
        <dbReference type="EMBL" id="PRY21703.1"/>
    </source>
</evidence>
<dbReference type="Pfam" id="PF00196">
    <property type="entry name" value="GerE"/>
    <property type="match status" value="1"/>
</dbReference>
<organism evidence="5 6">
    <name type="scientific">Pseudosporangium ferrugineum</name>
    <dbReference type="NCBI Taxonomy" id="439699"/>
    <lineage>
        <taxon>Bacteria</taxon>
        <taxon>Bacillati</taxon>
        <taxon>Actinomycetota</taxon>
        <taxon>Actinomycetes</taxon>
        <taxon>Micromonosporales</taxon>
        <taxon>Micromonosporaceae</taxon>
        <taxon>Pseudosporangium</taxon>
    </lineage>
</organism>
<evidence type="ECO:0000259" key="3">
    <source>
        <dbReference type="PROSITE" id="PS50043"/>
    </source>
</evidence>
<comment type="caution">
    <text evidence="5">The sequence shown here is derived from an EMBL/GenBank/DDBJ whole genome shotgun (WGS) entry which is preliminary data.</text>
</comment>
<dbReference type="SUPFAM" id="SSF52172">
    <property type="entry name" value="CheY-like"/>
    <property type="match status" value="1"/>
</dbReference>
<dbReference type="OrthoDB" id="9808843at2"/>
<keyword evidence="1" id="KW-0238">DNA-binding</keyword>
<reference evidence="5 6" key="1">
    <citation type="submission" date="2018-03" db="EMBL/GenBank/DDBJ databases">
        <title>Genomic Encyclopedia of Archaeal and Bacterial Type Strains, Phase II (KMG-II): from individual species to whole genera.</title>
        <authorList>
            <person name="Goeker M."/>
        </authorList>
    </citation>
    <scope>NUCLEOTIDE SEQUENCE [LARGE SCALE GENOMIC DNA]</scope>
    <source>
        <strain evidence="5 6">DSM 45348</strain>
    </source>
</reference>
<keyword evidence="2" id="KW-0597">Phosphoprotein</keyword>